<organism evidence="1">
    <name type="scientific">marine metagenome</name>
    <dbReference type="NCBI Taxonomy" id="408172"/>
    <lineage>
        <taxon>unclassified sequences</taxon>
        <taxon>metagenomes</taxon>
        <taxon>ecological metagenomes</taxon>
    </lineage>
</organism>
<sequence length="84" mass="9935">MMNWYSNKNAYLTWGIDENKGAIVEVSFPDRDTVTFVDSSAFYIDGNKLKVSRFTLDKTETKLLLLSNREQIWRHSYYGTYHIM</sequence>
<gene>
    <name evidence="1" type="ORF">METZ01_LOCUS399274</name>
</gene>
<dbReference type="AlphaFoldDB" id="A0A382VJ56"/>
<name>A0A382VJ56_9ZZZZ</name>
<feature type="non-terminal residue" evidence="1">
    <location>
        <position position="84"/>
    </location>
</feature>
<dbReference type="EMBL" id="UINC01152303">
    <property type="protein sequence ID" value="SVD46420.1"/>
    <property type="molecule type" value="Genomic_DNA"/>
</dbReference>
<dbReference type="Gene3D" id="2.140.10.30">
    <property type="entry name" value="Dipeptidylpeptidase IV, N-terminal domain"/>
    <property type="match status" value="1"/>
</dbReference>
<reference evidence="1" key="1">
    <citation type="submission" date="2018-05" db="EMBL/GenBank/DDBJ databases">
        <authorList>
            <person name="Lanie J.A."/>
            <person name="Ng W.-L."/>
            <person name="Kazmierczak K.M."/>
            <person name="Andrzejewski T.M."/>
            <person name="Davidsen T.M."/>
            <person name="Wayne K.J."/>
            <person name="Tettelin H."/>
            <person name="Glass J.I."/>
            <person name="Rusch D."/>
            <person name="Podicherti R."/>
            <person name="Tsui H.-C.T."/>
            <person name="Winkler M.E."/>
        </authorList>
    </citation>
    <scope>NUCLEOTIDE SEQUENCE</scope>
</reference>
<evidence type="ECO:0000313" key="1">
    <source>
        <dbReference type="EMBL" id="SVD46420.1"/>
    </source>
</evidence>
<protein>
    <submittedName>
        <fullName evidence="1">Uncharacterized protein</fullName>
    </submittedName>
</protein>
<proteinExistence type="predicted"/>
<accession>A0A382VJ56</accession>